<protein>
    <recommendedName>
        <fullName evidence="4">Plastocyanin-like domain-containing protein</fullName>
    </recommendedName>
</protein>
<dbReference type="GO" id="GO:0046872">
    <property type="term" value="F:metal ion binding"/>
    <property type="evidence" value="ECO:0007669"/>
    <property type="project" value="UniProtKB-KW"/>
</dbReference>
<dbReference type="EMBL" id="JACVVK020000578">
    <property type="protein sequence ID" value="KAK7465076.1"/>
    <property type="molecule type" value="Genomic_DNA"/>
</dbReference>
<dbReference type="SUPFAM" id="SSF49503">
    <property type="entry name" value="Cupredoxins"/>
    <property type="match status" value="1"/>
</dbReference>
<dbReference type="Pfam" id="PF07731">
    <property type="entry name" value="Cu-oxidase_2"/>
    <property type="match status" value="1"/>
</dbReference>
<keyword evidence="3" id="KW-0186">Copper</keyword>
<gene>
    <name evidence="5" type="ORF">BaRGS_00037734</name>
</gene>
<dbReference type="Gene3D" id="2.60.40.420">
    <property type="entry name" value="Cupredoxins - blue copper proteins"/>
    <property type="match status" value="1"/>
</dbReference>
<feature type="non-terminal residue" evidence="5">
    <location>
        <position position="1"/>
    </location>
</feature>
<comment type="caution">
    <text evidence="5">The sequence shown here is derived from an EMBL/GenBank/DDBJ whole genome shotgun (WGS) entry which is preliminary data.</text>
</comment>
<dbReference type="InterPro" id="IPR045087">
    <property type="entry name" value="Cu-oxidase_fam"/>
</dbReference>
<keyword evidence="6" id="KW-1185">Reference proteome</keyword>
<keyword evidence="1" id="KW-0479">Metal-binding</keyword>
<evidence type="ECO:0000259" key="4">
    <source>
        <dbReference type="Pfam" id="PF07731"/>
    </source>
</evidence>
<accession>A0ABD0J813</accession>
<feature type="domain" description="Plastocyanin-like" evidence="4">
    <location>
        <begin position="16"/>
        <end position="71"/>
    </location>
</feature>
<reference evidence="5 6" key="1">
    <citation type="journal article" date="2023" name="Sci. Data">
        <title>Genome assembly of the Korean intertidal mud-creeper Batillaria attramentaria.</title>
        <authorList>
            <person name="Patra A.K."/>
            <person name="Ho P.T."/>
            <person name="Jun S."/>
            <person name="Lee S.J."/>
            <person name="Kim Y."/>
            <person name="Won Y.J."/>
        </authorList>
    </citation>
    <scope>NUCLEOTIDE SEQUENCE [LARGE SCALE GENOMIC DNA]</scope>
    <source>
        <strain evidence="5">Wonlab-2016</strain>
    </source>
</reference>
<proteinExistence type="predicted"/>
<sequence length="140" mass="16007">FPPPYTLQHVQDMDSQGPLPRKLINPPLKDTLMIPNHHYAIIRFRADNPGIWFFHCHIESHLMQGKAFVLQDGDVSDFPPLPDVFPRCGGYGSHNAKRRPQTPVTYRQTSMSCGVHDTSQSKKQRTNQVILSNVCVCERR</sequence>
<dbReference type="Proteomes" id="UP001519460">
    <property type="component" value="Unassembled WGS sequence"/>
</dbReference>
<evidence type="ECO:0000256" key="2">
    <source>
        <dbReference type="ARBA" id="ARBA00023002"/>
    </source>
</evidence>
<keyword evidence="2" id="KW-0560">Oxidoreductase</keyword>
<dbReference type="GO" id="GO:0016491">
    <property type="term" value="F:oxidoreductase activity"/>
    <property type="evidence" value="ECO:0007669"/>
    <property type="project" value="UniProtKB-KW"/>
</dbReference>
<evidence type="ECO:0000313" key="5">
    <source>
        <dbReference type="EMBL" id="KAK7465076.1"/>
    </source>
</evidence>
<evidence type="ECO:0000256" key="1">
    <source>
        <dbReference type="ARBA" id="ARBA00022723"/>
    </source>
</evidence>
<evidence type="ECO:0000313" key="6">
    <source>
        <dbReference type="Proteomes" id="UP001519460"/>
    </source>
</evidence>
<dbReference type="InterPro" id="IPR008972">
    <property type="entry name" value="Cupredoxin"/>
</dbReference>
<dbReference type="PANTHER" id="PTHR11709">
    <property type="entry name" value="MULTI-COPPER OXIDASE"/>
    <property type="match status" value="1"/>
</dbReference>
<dbReference type="PANTHER" id="PTHR11709:SF394">
    <property type="entry name" value="FI03373P-RELATED"/>
    <property type="match status" value="1"/>
</dbReference>
<dbReference type="InterPro" id="IPR011706">
    <property type="entry name" value="Cu-oxidase_C"/>
</dbReference>
<name>A0ABD0J813_9CAEN</name>
<organism evidence="5 6">
    <name type="scientific">Batillaria attramentaria</name>
    <dbReference type="NCBI Taxonomy" id="370345"/>
    <lineage>
        <taxon>Eukaryota</taxon>
        <taxon>Metazoa</taxon>
        <taxon>Spiralia</taxon>
        <taxon>Lophotrochozoa</taxon>
        <taxon>Mollusca</taxon>
        <taxon>Gastropoda</taxon>
        <taxon>Caenogastropoda</taxon>
        <taxon>Sorbeoconcha</taxon>
        <taxon>Cerithioidea</taxon>
        <taxon>Batillariidae</taxon>
        <taxon>Batillaria</taxon>
    </lineage>
</organism>
<evidence type="ECO:0000256" key="3">
    <source>
        <dbReference type="ARBA" id="ARBA00023008"/>
    </source>
</evidence>
<dbReference type="AlphaFoldDB" id="A0ABD0J813"/>